<evidence type="ECO:0008006" key="3">
    <source>
        <dbReference type="Google" id="ProtNLM"/>
    </source>
</evidence>
<dbReference type="AlphaFoldDB" id="A0A2H3C9T6"/>
<protein>
    <recommendedName>
        <fullName evidence="3">Mediator complex subunit 9</fullName>
    </recommendedName>
</protein>
<reference evidence="2" key="1">
    <citation type="journal article" date="2017" name="Nat. Ecol. Evol.">
        <title>Genome expansion and lineage-specific genetic innovations in the forest pathogenic fungi Armillaria.</title>
        <authorList>
            <person name="Sipos G."/>
            <person name="Prasanna A.N."/>
            <person name="Walter M.C."/>
            <person name="O'Connor E."/>
            <person name="Balint B."/>
            <person name="Krizsan K."/>
            <person name="Kiss B."/>
            <person name="Hess J."/>
            <person name="Varga T."/>
            <person name="Slot J."/>
            <person name="Riley R."/>
            <person name="Boka B."/>
            <person name="Rigling D."/>
            <person name="Barry K."/>
            <person name="Lee J."/>
            <person name="Mihaltcheva S."/>
            <person name="LaButti K."/>
            <person name="Lipzen A."/>
            <person name="Waldron R."/>
            <person name="Moloney N.M."/>
            <person name="Sperisen C."/>
            <person name="Kredics L."/>
            <person name="Vagvoelgyi C."/>
            <person name="Patrignani A."/>
            <person name="Fitzpatrick D."/>
            <person name="Nagy I."/>
            <person name="Doyle S."/>
            <person name="Anderson J.B."/>
            <person name="Grigoriev I.V."/>
            <person name="Gueldener U."/>
            <person name="Muensterkoetter M."/>
            <person name="Nagy L.G."/>
        </authorList>
    </citation>
    <scope>NUCLEOTIDE SEQUENCE [LARGE SCALE GENOMIC DNA]</scope>
    <source>
        <strain evidence="2">Ar21-2</strain>
    </source>
</reference>
<dbReference type="Proteomes" id="UP000217790">
    <property type="component" value="Unassembled WGS sequence"/>
</dbReference>
<dbReference type="OrthoDB" id="2563275at2759"/>
<sequence>MVEVAVHGGGDRQVQTAGPGGMALPSSLYQSLITKLVVVLDLVQQSEGITTPQAKQALLHATNDFRNAVANARRLALDLPGGELLVREQDEVIAMLTQLRDGKRRQLHQFSTFVMPDNMDLDSAASTP</sequence>
<dbReference type="InParanoid" id="A0A2H3C9T6"/>
<organism evidence="1 2">
    <name type="scientific">Armillaria gallica</name>
    <name type="common">Bulbous honey fungus</name>
    <name type="synonym">Armillaria bulbosa</name>
    <dbReference type="NCBI Taxonomy" id="47427"/>
    <lineage>
        <taxon>Eukaryota</taxon>
        <taxon>Fungi</taxon>
        <taxon>Dikarya</taxon>
        <taxon>Basidiomycota</taxon>
        <taxon>Agaricomycotina</taxon>
        <taxon>Agaricomycetes</taxon>
        <taxon>Agaricomycetidae</taxon>
        <taxon>Agaricales</taxon>
        <taxon>Marasmiineae</taxon>
        <taxon>Physalacriaceae</taxon>
        <taxon>Armillaria</taxon>
    </lineage>
</organism>
<evidence type="ECO:0000313" key="2">
    <source>
        <dbReference type="Proteomes" id="UP000217790"/>
    </source>
</evidence>
<gene>
    <name evidence="1" type="ORF">ARMGADRAFT_1021255</name>
</gene>
<evidence type="ECO:0000313" key="1">
    <source>
        <dbReference type="EMBL" id="PBK79835.1"/>
    </source>
</evidence>
<dbReference type="OMA" id="TTMAQNP"/>
<dbReference type="EMBL" id="KZ293758">
    <property type="protein sequence ID" value="PBK79835.1"/>
    <property type="molecule type" value="Genomic_DNA"/>
</dbReference>
<proteinExistence type="predicted"/>
<name>A0A2H3C9T6_ARMGA</name>
<keyword evidence="2" id="KW-1185">Reference proteome</keyword>
<accession>A0A2H3C9T6</accession>